<feature type="transmembrane region" description="Helical" evidence="9">
    <location>
        <begin position="154"/>
        <end position="173"/>
    </location>
</feature>
<dbReference type="GO" id="GO:0017038">
    <property type="term" value="P:protein import"/>
    <property type="evidence" value="ECO:0007669"/>
    <property type="project" value="TreeGrafter"/>
</dbReference>
<evidence type="ECO:0000313" key="11">
    <source>
        <dbReference type="EMBL" id="HIZ89506.1"/>
    </source>
</evidence>
<feature type="domain" description="MotA/TolQ/ExbB proton channel" evidence="10">
    <location>
        <begin position="78"/>
        <end position="179"/>
    </location>
</feature>
<reference evidence="11" key="2">
    <citation type="submission" date="2021-04" db="EMBL/GenBank/DDBJ databases">
        <authorList>
            <person name="Gilroy R."/>
        </authorList>
    </citation>
    <scope>NUCLEOTIDE SEQUENCE</scope>
    <source>
        <strain evidence="11">ChiW4-1371</strain>
    </source>
</reference>
<feature type="transmembrane region" description="Helical" evidence="9">
    <location>
        <begin position="110"/>
        <end position="134"/>
    </location>
</feature>
<evidence type="ECO:0000256" key="8">
    <source>
        <dbReference type="RuleBase" id="RU004057"/>
    </source>
</evidence>
<keyword evidence="4 9" id="KW-0812">Transmembrane</keyword>
<feature type="transmembrane region" description="Helical" evidence="9">
    <location>
        <begin position="12"/>
        <end position="37"/>
    </location>
</feature>
<name>A0A9D2GUK8_9BACT</name>
<dbReference type="GO" id="GO:0005886">
    <property type="term" value="C:plasma membrane"/>
    <property type="evidence" value="ECO:0007669"/>
    <property type="project" value="UniProtKB-SubCell"/>
</dbReference>
<dbReference type="InterPro" id="IPR050790">
    <property type="entry name" value="ExbB/TolQ_transport"/>
</dbReference>
<comment type="subcellular location">
    <subcellularLocation>
        <location evidence="1">Cell membrane</location>
        <topology evidence="1">Multi-pass membrane protein</topology>
    </subcellularLocation>
    <subcellularLocation>
        <location evidence="8">Membrane</location>
        <topology evidence="8">Multi-pass membrane protein</topology>
    </subcellularLocation>
</comment>
<proteinExistence type="inferred from homology"/>
<evidence type="ECO:0000256" key="6">
    <source>
        <dbReference type="ARBA" id="ARBA00022989"/>
    </source>
</evidence>
<evidence type="ECO:0000256" key="7">
    <source>
        <dbReference type="ARBA" id="ARBA00023136"/>
    </source>
</evidence>
<sequence>MDIISIYNQIGYAGVALIICAILALYIGLRTFIYLYIVWKEFKKKFLSCEFKNKNDVAEVCSKTKNPLIAVISDIINIHAEHSEDIRSEVAYLFHRNFEHVSKSLTWLRLISVISPLLGLLGTVLGMVGVFQVIAAQGNPDSAALAGGIWEAMLTTVMGLTVAIPVLIIYYYLMLKFRNFNLEAIEHSYRVLEICRRDNKNQVEYEV</sequence>
<evidence type="ECO:0000313" key="12">
    <source>
        <dbReference type="Proteomes" id="UP000824176"/>
    </source>
</evidence>
<reference evidence="11" key="1">
    <citation type="journal article" date="2021" name="PeerJ">
        <title>Extensive microbial diversity within the chicken gut microbiome revealed by metagenomics and culture.</title>
        <authorList>
            <person name="Gilroy R."/>
            <person name="Ravi A."/>
            <person name="Getino M."/>
            <person name="Pursley I."/>
            <person name="Horton D.L."/>
            <person name="Alikhan N.F."/>
            <person name="Baker D."/>
            <person name="Gharbi K."/>
            <person name="Hall N."/>
            <person name="Watson M."/>
            <person name="Adriaenssens E.M."/>
            <person name="Foster-Nyarko E."/>
            <person name="Jarju S."/>
            <person name="Secka A."/>
            <person name="Antonio M."/>
            <person name="Oren A."/>
            <person name="Chaudhuri R.R."/>
            <person name="La Ragione R."/>
            <person name="Hildebrand F."/>
            <person name="Pallen M.J."/>
        </authorList>
    </citation>
    <scope>NUCLEOTIDE SEQUENCE</scope>
    <source>
        <strain evidence="11">ChiW4-1371</strain>
    </source>
</reference>
<evidence type="ECO:0000256" key="5">
    <source>
        <dbReference type="ARBA" id="ARBA00022927"/>
    </source>
</evidence>
<dbReference type="EMBL" id="DXAQ01000094">
    <property type="protein sequence ID" value="HIZ89506.1"/>
    <property type="molecule type" value="Genomic_DNA"/>
</dbReference>
<dbReference type="AlphaFoldDB" id="A0A9D2GUK8"/>
<evidence type="ECO:0000256" key="4">
    <source>
        <dbReference type="ARBA" id="ARBA00022692"/>
    </source>
</evidence>
<keyword evidence="7 9" id="KW-0472">Membrane</keyword>
<organism evidence="11 12">
    <name type="scientific">Candidatus Mucispirillum faecigallinarum</name>
    <dbReference type="NCBI Taxonomy" id="2838699"/>
    <lineage>
        <taxon>Bacteria</taxon>
        <taxon>Pseudomonadati</taxon>
        <taxon>Deferribacterota</taxon>
        <taxon>Deferribacteres</taxon>
        <taxon>Deferribacterales</taxon>
        <taxon>Mucispirillaceae</taxon>
        <taxon>Mucispirillum</taxon>
    </lineage>
</organism>
<gene>
    <name evidence="11" type="ORF">H9804_06150</name>
</gene>
<keyword evidence="5 8" id="KW-0653">Protein transport</keyword>
<protein>
    <submittedName>
        <fullName evidence="11">MotA/TolQ/ExbB proton channel family protein</fullName>
    </submittedName>
</protein>
<evidence type="ECO:0000256" key="3">
    <source>
        <dbReference type="ARBA" id="ARBA00022475"/>
    </source>
</evidence>
<accession>A0A9D2GUK8</accession>
<keyword evidence="2 8" id="KW-0813">Transport</keyword>
<keyword evidence="6 9" id="KW-1133">Transmembrane helix</keyword>
<dbReference type="Pfam" id="PF01618">
    <property type="entry name" value="MotA_ExbB"/>
    <property type="match status" value="1"/>
</dbReference>
<evidence type="ECO:0000256" key="2">
    <source>
        <dbReference type="ARBA" id="ARBA00022448"/>
    </source>
</evidence>
<evidence type="ECO:0000256" key="1">
    <source>
        <dbReference type="ARBA" id="ARBA00004651"/>
    </source>
</evidence>
<dbReference type="PANTHER" id="PTHR30625:SF15">
    <property type="entry name" value="BIOPOLYMER TRANSPORT PROTEIN EXBB"/>
    <property type="match status" value="1"/>
</dbReference>
<dbReference type="Proteomes" id="UP000824176">
    <property type="component" value="Unassembled WGS sequence"/>
</dbReference>
<evidence type="ECO:0000259" key="10">
    <source>
        <dbReference type="Pfam" id="PF01618"/>
    </source>
</evidence>
<keyword evidence="3" id="KW-1003">Cell membrane</keyword>
<dbReference type="PANTHER" id="PTHR30625">
    <property type="entry name" value="PROTEIN TOLQ"/>
    <property type="match status" value="1"/>
</dbReference>
<dbReference type="InterPro" id="IPR002898">
    <property type="entry name" value="MotA_ExbB_proton_chnl"/>
</dbReference>
<evidence type="ECO:0000256" key="9">
    <source>
        <dbReference type="SAM" id="Phobius"/>
    </source>
</evidence>
<comment type="caution">
    <text evidence="11">The sequence shown here is derived from an EMBL/GenBank/DDBJ whole genome shotgun (WGS) entry which is preliminary data.</text>
</comment>
<comment type="similarity">
    <text evidence="8">Belongs to the exbB/tolQ family.</text>
</comment>